<proteinExistence type="predicted"/>
<keyword evidence="1" id="KW-0472">Membrane</keyword>
<feature type="transmembrane region" description="Helical" evidence="1">
    <location>
        <begin position="36"/>
        <end position="52"/>
    </location>
</feature>
<dbReference type="RefSeq" id="WP_202857897.1">
    <property type="nucleotide sequence ID" value="NZ_JAEUGD010000061.1"/>
</dbReference>
<gene>
    <name evidence="2" type="ORF">JMN32_18750</name>
</gene>
<keyword evidence="1" id="KW-0812">Transmembrane</keyword>
<protein>
    <submittedName>
        <fullName evidence="2">Uncharacterized protein</fullName>
    </submittedName>
</protein>
<comment type="caution">
    <text evidence="2">The sequence shown here is derived from an EMBL/GenBank/DDBJ whole genome shotgun (WGS) entry which is preliminary data.</text>
</comment>
<keyword evidence="1" id="KW-1133">Transmembrane helix</keyword>
<dbReference type="EMBL" id="JAEUGD010000061">
    <property type="protein sequence ID" value="MBL6448360.1"/>
    <property type="molecule type" value="Genomic_DNA"/>
</dbReference>
<reference evidence="2" key="1">
    <citation type="submission" date="2021-01" db="EMBL/GenBank/DDBJ databases">
        <title>Fulvivirga kasyanovii gen. nov., sp nov., a novel member of the phylum Bacteroidetes isolated from seawater in a mussel farm.</title>
        <authorList>
            <person name="Zhao L.-H."/>
            <person name="Wang Z.-J."/>
        </authorList>
    </citation>
    <scope>NUCLEOTIDE SEQUENCE</scope>
    <source>
        <strain evidence="2">29W222</strain>
    </source>
</reference>
<keyword evidence="3" id="KW-1185">Reference proteome</keyword>
<dbReference type="AlphaFoldDB" id="A0A937FYA5"/>
<dbReference type="Proteomes" id="UP000614216">
    <property type="component" value="Unassembled WGS sequence"/>
</dbReference>
<evidence type="ECO:0000313" key="3">
    <source>
        <dbReference type="Proteomes" id="UP000614216"/>
    </source>
</evidence>
<sequence length="53" mass="5978">MSSKTRSTLKIVSIILIVLWALMAKAIIVVPMLGPYMFWIVIISFILLLVSSR</sequence>
<organism evidence="2 3">
    <name type="scientific">Fulvivirga marina</name>
    <dbReference type="NCBI Taxonomy" id="2494733"/>
    <lineage>
        <taxon>Bacteria</taxon>
        <taxon>Pseudomonadati</taxon>
        <taxon>Bacteroidota</taxon>
        <taxon>Cytophagia</taxon>
        <taxon>Cytophagales</taxon>
        <taxon>Fulvivirgaceae</taxon>
        <taxon>Fulvivirga</taxon>
    </lineage>
</organism>
<accession>A0A937FYA5</accession>
<evidence type="ECO:0000313" key="2">
    <source>
        <dbReference type="EMBL" id="MBL6448360.1"/>
    </source>
</evidence>
<evidence type="ECO:0000256" key="1">
    <source>
        <dbReference type="SAM" id="Phobius"/>
    </source>
</evidence>
<name>A0A937FYA5_9BACT</name>